<comment type="caution">
    <text evidence="1">The sequence shown here is derived from an EMBL/GenBank/DDBJ whole genome shotgun (WGS) entry which is preliminary data.</text>
</comment>
<evidence type="ECO:0000313" key="2">
    <source>
        <dbReference type="Proteomes" id="UP001501166"/>
    </source>
</evidence>
<gene>
    <name evidence="1" type="ORF">GCM10008932_23390</name>
</gene>
<dbReference type="RefSeq" id="WP_343756854.1">
    <property type="nucleotide sequence ID" value="NZ_BAAACW010000164.1"/>
</dbReference>
<dbReference type="InterPro" id="IPR020103">
    <property type="entry name" value="PsdUridine_synth_cat_dom_sf"/>
</dbReference>
<dbReference type="Proteomes" id="UP001501166">
    <property type="component" value="Unassembled WGS sequence"/>
</dbReference>
<protein>
    <recommendedName>
        <fullName evidence="3">RNA pseudouridine synthase</fullName>
    </recommendedName>
</protein>
<keyword evidence="2" id="KW-1185">Reference proteome</keyword>
<accession>A0ABN0XSI9</accession>
<sequence length="41" mass="4766">MNIPILFEDNHLLLVEKPVNVPVQEDSSGDPDLLTLFKRRY</sequence>
<proteinExistence type="predicted"/>
<name>A0ABN0XSI9_9LACT</name>
<dbReference type="EMBL" id="BAAACW010000164">
    <property type="protein sequence ID" value="GAA0371425.1"/>
    <property type="molecule type" value="Genomic_DNA"/>
</dbReference>
<dbReference type="SUPFAM" id="SSF55120">
    <property type="entry name" value="Pseudouridine synthase"/>
    <property type="match status" value="1"/>
</dbReference>
<evidence type="ECO:0008006" key="3">
    <source>
        <dbReference type="Google" id="ProtNLM"/>
    </source>
</evidence>
<organism evidence="1 2">
    <name type="scientific">Alkalibacterium iburiense</name>
    <dbReference type="NCBI Taxonomy" id="290589"/>
    <lineage>
        <taxon>Bacteria</taxon>
        <taxon>Bacillati</taxon>
        <taxon>Bacillota</taxon>
        <taxon>Bacilli</taxon>
        <taxon>Lactobacillales</taxon>
        <taxon>Carnobacteriaceae</taxon>
        <taxon>Alkalibacterium</taxon>
    </lineage>
</organism>
<reference evidence="1 2" key="1">
    <citation type="journal article" date="2019" name="Int. J. Syst. Evol. Microbiol.">
        <title>The Global Catalogue of Microorganisms (GCM) 10K type strain sequencing project: providing services to taxonomists for standard genome sequencing and annotation.</title>
        <authorList>
            <consortium name="The Broad Institute Genomics Platform"/>
            <consortium name="The Broad Institute Genome Sequencing Center for Infectious Disease"/>
            <person name="Wu L."/>
            <person name="Ma J."/>
        </authorList>
    </citation>
    <scope>NUCLEOTIDE SEQUENCE [LARGE SCALE GENOMIC DNA]</scope>
    <source>
        <strain evidence="1 2">JCM 12662</strain>
    </source>
</reference>
<evidence type="ECO:0000313" key="1">
    <source>
        <dbReference type="EMBL" id="GAA0371425.1"/>
    </source>
</evidence>